<keyword evidence="4" id="KW-1185">Reference proteome</keyword>
<proteinExistence type="predicted"/>
<dbReference type="Pfam" id="PF03736">
    <property type="entry name" value="EPTP"/>
    <property type="match status" value="1"/>
</dbReference>
<dbReference type="EMBL" id="JSZA02000285">
    <property type="protein sequence ID" value="KHD10964.1"/>
    <property type="molecule type" value="Genomic_DNA"/>
</dbReference>
<organism evidence="3 4">
    <name type="scientific">Candidatus Thiomargarita nelsonii</name>
    <dbReference type="NCBI Taxonomy" id="1003181"/>
    <lineage>
        <taxon>Bacteria</taxon>
        <taxon>Pseudomonadati</taxon>
        <taxon>Pseudomonadota</taxon>
        <taxon>Gammaproteobacteria</taxon>
        <taxon>Thiotrichales</taxon>
        <taxon>Thiotrichaceae</taxon>
        <taxon>Thiomargarita</taxon>
    </lineage>
</organism>
<dbReference type="PROSITE" id="PS50912">
    <property type="entry name" value="EAR"/>
    <property type="match status" value="1"/>
</dbReference>
<accession>A0A0A6RSG9</accession>
<dbReference type="InterPro" id="IPR009039">
    <property type="entry name" value="EAR"/>
</dbReference>
<dbReference type="Proteomes" id="UP000030428">
    <property type="component" value="Unassembled WGS sequence"/>
</dbReference>
<comment type="caution">
    <text evidence="3">The sequence shown here is derived from an EMBL/GenBank/DDBJ whole genome shotgun (WGS) entry which is preliminary data.</text>
</comment>
<protein>
    <submittedName>
        <fullName evidence="3">Uncharacterized protein</fullName>
    </submittedName>
</protein>
<reference evidence="3 4" key="1">
    <citation type="journal article" date="2016" name="Front. Microbiol.">
        <title>Single-Cell (Meta-)Genomics of a Dimorphic Candidatus Thiomargarita nelsonii Reveals Genomic Plasticity.</title>
        <authorList>
            <person name="Flood B.E."/>
            <person name="Fliss P."/>
            <person name="Jones D.S."/>
            <person name="Dick G.J."/>
            <person name="Jain S."/>
            <person name="Kaster A.K."/>
            <person name="Winkel M."/>
            <person name="Mussmann M."/>
            <person name="Bailey J."/>
        </authorList>
    </citation>
    <scope>NUCLEOTIDE SEQUENCE [LARGE SCALE GENOMIC DNA]</scope>
    <source>
        <strain evidence="3">Hydrate Ridge</strain>
    </source>
</reference>
<name>A0A0A6RSG9_9GAMM</name>
<evidence type="ECO:0000256" key="1">
    <source>
        <dbReference type="ARBA" id="ARBA00022729"/>
    </source>
</evidence>
<keyword evidence="1" id="KW-0732">Signal</keyword>
<evidence type="ECO:0000313" key="3">
    <source>
        <dbReference type="EMBL" id="KHD10964.1"/>
    </source>
</evidence>
<gene>
    <name evidence="3" type="ORF">PN36_32440</name>
</gene>
<sequence>MNNKTRRTRLTVILSTALMLFLTPVGYAVGFEFEEFQSIPTHGATDWEFFTIGSDHYLALANLPTMTIPIGSSLG</sequence>
<evidence type="ECO:0000313" key="4">
    <source>
        <dbReference type="Proteomes" id="UP000030428"/>
    </source>
</evidence>
<dbReference type="AlphaFoldDB" id="A0A0A6RSG9"/>
<evidence type="ECO:0000256" key="2">
    <source>
        <dbReference type="ARBA" id="ARBA00022737"/>
    </source>
</evidence>
<dbReference type="InterPro" id="IPR005492">
    <property type="entry name" value="EPTP"/>
</dbReference>
<keyword evidence="2" id="KW-0677">Repeat</keyword>